<dbReference type="EMBL" id="CP147403">
    <property type="protein sequence ID" value="WXB88321.1"/>
    <property type="molecule type" value="Genomic_DNA"/>
</dbReference>
<name>A0ABZ2MSW7_9BACI</name>
<dbReference type="Proteomes" id="UP001368328">
    <property type="component" value="Chromosome"/>
</dbReference>
<accession>A0ABZ2MSW7</accession>
<dbReference type="InterPro" id="IPR009910">
    <property type="entry name" value="DUF1450"/>
</dbReference>
<dbReference type="RefSeq" id="WP_338787212.1">
    <property type="nucleotide sequence ID" value="NZ_CP147403.1"/>
</dbReference>
<organism evidence="1 2">
    <name type="scientific">Metabacillus rhizosphaerae</name>
    <dbReference type="NCBI Taxonomy" id="3117747"/>
    <lineage>
        <taxon>Bacteria</taxon>
        <taxon>Bacillati</taxon>
        <taxon>Bacillota</taxon>
        <taxon>Bacilli</taxon>
        <taxon>Bacillales</taxon>
        <taxon>Bacillaceae</taxon>
        <taxon>Metabacillus</taxon>
    </lineage>
</organism>
<proteinExistence type="predicted"/>
<dbReference type="Pfam" id="PF07293">
    <property type="entry name" value="DUF1450"/>
    <property type="match status" value="1"/>
</dbReference>
<sequence>MRTIKKLFSKEKTTKIEFCEKNLNRFLTGETESEYEEAFLSQKNIKCKEYECQSWCKECKLSPYAIVNGEFITAVTSKELLKKIKLIVEKKDINL</sequence>
<evidence type="ECO:0000313" key="2">
    <source>
        <dbReference type="Proteomes" id="UP001368328"/>
    </source>
</evidence>
<keyword evidence="2" id="KW-1185">Reference proteome</keyword>
<gene>
    <name evidence="1" type="ORF">WCV66_24475</name>
</gene>
<evidence type="ECO:0000313" key="1">
    <source>
        <dbReference type="EMBL" id="WXB88321.1"/>
    </source>
</evidence>
<reference evidence="1 2" key="1">
    <citation type="submission" date="2024-02" db="EMBL/GenBank/DDBJ databases">
        <title>Seven novel Bacillus-like species.</title>
        <authorList>
            <person name="Liu G."/>
        </authorList>
    </citation>
    <scope>NUCLEOTIDE SEQUENCE [LARGE SCALE GENOMIC DNA]</scope>
    <source>
        <strain evidence="1 2">FJAT-53654</strain>
    </source>
</reference>
<protein>
    <submittedName>
        <fullName evidence="1">DUF1450 domain-containing protein</fullName>
    </submittedName>
</protein>